<feature type="transmembrane region" description="Helical" evidence="1">
    <location>
        <begin position="77"/>
        <end position="96"/>
    </location>
</feature>
<dbReference type="AlphaFoldDB" id="A0A7J7MRL4"/>
<feature type="transmembrane region" description="Helical" evidence="1">
    <location>
        <begin position="12"/>
        <end position="35"/>
    </location>
</feature>
<keyword evidence="1" id="KW-0812">Transmembrane</keyword>
<comment type="caution">
    <text evidence="2">The sequence shown here is derived from an EMBL/GenBank/DDBJ whole genome shotgun (WGS) entry which is preliminary data.</text>
</comment>
<feature type="transmembrane region" description="Helical" evidence="1">
    <location>
        <begin position="127"/>
        <end position="148"/>
    </location>
</feature>
<gene>
    <name evidence="2" type="ORF">GIB67_004370</name>
</gene>
<accession>A0A7J7MRL4</accession>
<evidence type="ECO:0000256" key="1">
    <source>
        <dbReference type="SAM" id="Phobius"/>
    </source>
</evidence>
<keyword evidence="1" id="KW-0472">Membrane</keyword>
<evidence type="ECO:0000313" key="2">
    <source>
        <dbReference type="EMBL" id="KAF6157432.1"/>
    </source>
</evidence>
<proteinExistence type="predicted"/>
<dbReference type="PANTHER" id="PTHR12242:SF22">
    <property type="entry name" value="OS02G0130600 PROTEIN"/>
    <property type="match status" value="1"/>
</dbReference>
<dbReference type="GO" id="GO:0016020">
    <property type="term" value="C:membrane"/>
    <property type="evidence" value="ECO:0007669"/>
    <property type="project" value="TreeGrafter"/>
</dbReference>
<feature type="transmembrane region" description="Helical" evidence="1">
    <location>
        <begin position="306"/>
        <end position="323"/>
    </location>
</feature>
<dbReference type="PANTHER" id="PTHR12242">
    <property type="entry name" value="OS02G0130600 PROTEIN-RELATED"/>
    <property type="match status" value="1"/>
</dbReference>
<keyword evidence="3" id="KW-1185">Reference proteome</keyword>
<feature type="transmembrane region" description="Helical" evidence="1">
    <location>
        <begin position="211"/>
        <end position="231"/>
    </location>
</feature>
<protein>
    <submittedName>
        <fullName evidence="2">Uncharacterized protein</fullName>
    </submittedName>
</protein>
<keyword evidence="1" id="KW-1133">Transmembrane helix</keyword>
<organism evidence="2 3">
    <name type="scientific">Kingdonia uniflora</name>
    <dbReference type="NCBI Taxonomy" id="39325"/>
    <lineage>
        <taxon>Eukaryota</taxon>
        <taxon>Viridiplantae</taxon>
        <taxon>Streptophyta</taxon>
        <taxon>Embryophyta</taxon>
        <taxon>Tracheophyta</taxon>
        <taxon>Spermatophyta</taxon>
        <taxon>Magnoliopsida</taxon>
        <taxon>Ranunculales</taxon>
        <taxon>Circaeasteraceae</taxon>
        <taxon>Kingdonia</taxon>
    </lineage>
</organism>
<name>A0A7J7MRL4_9MAGN</name>
<evidence type="ECO:0000313" key="3">
    <source>
        <dbReference type="Proteomes" id="UP000541444"/>
    </source>
</evidence>
<dbReference type="EMBL" id="JACGCM010001275">
    <property type="protein sequence ID" value="KAF6157432.1"/>
    <property type="molecule type" value="Genomic_DNA"/>
</dbReference>
<dbReference type="Proteomes" id="UP000541444">
    <property type="component" value="Unassembled WGS sequence"/>
</dbReference>
<sequence>MTSDSTCLSYWLNWRVLLCAIWVGLPMVFASFLLWRYEGSKKLKSDEEETQTQQERRSDVLYLDEAWRPCLKGIHPVWLLVFRVIAFFALLGSLSIDVFKYGGSVFYYYTQLKTVSYGPFEDTRIRWTFALVTIYFGIGSVISFYGCYQYCNLVGDDRVGIDTDRGTYVAPTYEEHGNVCNTGKNLVDQEQHYDRQTAGICGYTFQAIFQLNAGAVILTDSVFWLIIYPFLTSNDYDLSTLKIITHSVNAIFLIGDTVLNSLRFPLFRFAYFILWTASFVIFQWVIHACVSLWWPYPFLDLSDPYAPVWVILVYIILPFARLVPGARENPRQTICCVFGRGIIAHSLFCAIYSHNKDERVLLVEIVSKFFSVYESYNGKEHASVLAKANKALNLKA</sequence>
<feature type="transmembrane region" description="Helical" evidence="1">
    <location>
        <begin position="243"/>
        <end position="262"/>
    </location>
</feature>
<dbReference type="OrthoDB" id="419711at2759"/>
<feature type="transmembrane region" description="Helical" evidence="1">
    <location>
        <begin position="269"/>
        <end position="294"/>
    </location>
</feature>
<reference evidence="2 3" key="1">
    <citation type="journal article" date="2020" name="IScience">
        <title>Genome Sequencing of the Endangered Kingdonia uniflora (Circaeasteraceae, Ranunculales) Reveals Potential Mechanisms of Evolutionary Specialization.</title>
        <authorList>
            <person name="Sun Y."/>
            <person name="Deng T."/>
            <person name="Zhang A."/>
            <person name="Moore M.J."/>
            <person name="Landis J.B."/>
            <person name="Lin N."/>
            <person name="Zhang H."/>
            <person name="Zhang X."/>
            <person name="Huang J."/>
            <person name="Zhang X."/>
            <person name="Sun H."/>
            <person name="Wang H."/>
        </authorList>
    </citation>
    <scope>NUCLEOTIDE SEQUENCE [LARGE SCALE GENOMIC DNA]</scope>
    <source>
        <strain evidence="2">TB1705</strain>
        <tissue evidence="2">Leaf</tissue>
    </source>
</reference>